<dbReference type="Gene3D" id="3.50.30.50">
    <property type="entry name" value="Putative cyclase"/>
    <property type="match status" value="1"/>
</dbReference>
<dbReference type="Pfam" id="PF04199">
    <property type="entry name" value="Cyclase"/>
    <property type="match status" value="1"/>
</dbReference>
<dbReference type="PANTHER" id="PTHR34861:SF11">
    <property type="entry name" value="CYCLASE"/>
    <property type="match status" value="1"/>
</dbReference>
<dbReference type="AlphaFoldDB" id="A0A1X0RGZ5"/>
<reference evidence="2" key="1">
    <citation type="journal article" date="2016" name="Proc. Natl. Acad. Sci. U.S.A.">
        <title>Lipid metabolic changes in an early divergent fungus govern the establishment of a mutualistic symbiosis with endobacteria.</title>
        <authorList>
            <person name="Lastovetsky O.A."/>
            <person name="Gaspar M.L."/>
            <person name="Mondo S.J."/>
            <person name="LaButti K.M."/>
            <person name="Sandor L."/>
            <person name="Grigoriev I.V."/>
            <person name="Henry S.A."/>
            <person name="Pawlowska T.E."/>
        </authorList>
    </citation>
    <scope>NUCLEOTIDE SEQUENCE [LARGE SCALE GENOMIC DNA]</scope>
    <source>
        <strain evidence="2">ATCC 52814</strain>
    </source>
</reference>
<dbReference type="GO" id="GO:0019441">
    <property type="term" value="P:L-tryptophan catabolic process to kynurenine"/>
    <property type="evidence" value="ECO:0007669"/>
    <property type="project" value="InterPro"/>
</dbReference>
<protein>
    <recommendedName>
        <fullName evidence="3">Cyclase</fullName>
    </recommendedName>
</protein>
<dbReference type="VEuPathDB" id="FungiDB:BCV72DRAFT_267568"/>
<dbReference type="PANTHER" id="PTHR34861">
    <property type="match status" value="1"/>
</dbReference>
<name>A0A1X0RGZ5_RHIZD</name>
<evidence type="ECO:0008006" key="3">
    <source>
        <dbReference type="Google" id="ProtNLM"/>
    </source>
</evidence>
<comment type="similarity">
    <text evidence="1">Belongs to the Cyclase 1 superfamily.</text>
</comment>
<accession>A0A1X0RGZ5</accession>
<gene>
    <name evidence="2" type="ORF">BCV72DRAFT_267568</name>
</gene>
<evidence type="ECO:0000256" key="1">
    <source>
        <dbReference type="ARBA" id="ARBA00007865"/>
    </source>
</evidence>
<dbReference type="SUPFAM" id="SSF102198">
    <property type="entry name" value="Putative cyclase"/>
    <property type="match status" value="1"/>
</dbReference>
<sequence>MANNKLPSYDELPIDNKYPDHTAWGLWGDDDNLGTLNLLTEERIANAAKYIRRGAMFPLNWKLESPNPALLGRAGFEHHLKPLIEGAIAFDDVYQNFNTQASTQWDGLCHLGHIGSGCFYNGVKPSDILNKCGRLGIHHMARRGIAGRAVLLDYGRWAETNKPDFNPLKYTEIPVEELDQVAAAQGVTFEIGDILLLRTGWIAAYEKHGEKIKEYIPDVHQPECAGVKACQDTYRWIWDHHFAAVASDCFPFEAFPPKDWSDSCHSAFLGGFGMPIGEMFYLDKLAEDSAKDNVYTYFFTSAPLNKEHGVASPPNAICIK</sequence>
<dbReference type="OrthoDB" id="5396at2759"/>
<evidence type="ECO:0000313" key="2">
    <source>
        <dbReference type="EMBL" id="ORE11276.1"/>
    </source>
</evidence>
<dbReference type="GO" id="GO:0004061">
    <property type="term" value="F:arylformamidase activity"/>
    <property type="evidence" value="ECO:0007669"/>
    <property type="project" value="InterPro"/>
</dbReference>
<organism evidence="2">
    <name type="scientific">Rhizopus microsporus var. microsporus</name>
    <dbReference type="NCBI Taxonomy" id="86635"/>
    <lineage>
        <taxon>Eukaryota</taxon>
        <taxon>Fungi</taxon>
        <taxon>Fungi incertae sedis</taxon>
        <taxon>Mucoromycota</taxon>
        <taxon>Mucoromycotina</taxon>
        <taxon>Mucoromycetes</taxon>
        <taxon>Mucorales</taxon>
        <taxon>Mucorineae</taxon>
        <taxon>Rhizopodaceae</taxon>
        <taxon>Rhizopus</taxon>
    </lineage>
</organism>
<proteinExistence type="inferred from homology"/>
<dbReference type="InterPro" id="IPR037175">
    <property type="entry name" value="KFase_sf"/>
</dbReference>
<dbReference type="InterPro" id="IPR007325">
    <property type="entry name" value="KFase/CYL"/>
</dbReference>
<dbReference type="Proteomes" id="UP000242414">
    <property type="component" value="Unassembled WGS sequence"/>
</dbReference>
<dbReference type="EMBL" id="KV921858">
    <property type="protein sequence ID" value="ORE11276.1"/>
    <property type="molecule type" value="Genomic_DNA"/>
</dbReference>